<feature type="compositionally biased region" description="Low complexity" evidence="10">
    <location>
        <begin position="2041"/>
        <end position="2054"/>
    </location>
</feature>
<dbReference type="PRINTS" id="PR00105">
    <property type="entry name" value="C5METTRFRASE"/>
</dbReference>
<feature type="region of interest" description="Disordered" evidence="10">
    <location>
        <begin position="1265"/>
        <end position="1374"/>
    </location>
</feature>
<keyword evidence="5 9" id="KW-0949">S-adenosyl-L-methionine</keyword>
<keyword evidence="13" id="KW-1185">Reference proteome</keyword>
<dbReference type="GO" id="GO:0044027">
    <property type="term" value="P:negative regulation of gene expression via chromosomal CpG island methylation"/>
    <property type="evidence" value="ECO:0007669"/>
    <property type="project" value="TreeGrafter"/>
</dbReference>
<dbReference type="PANTHER" id="PTHR10629">
    <property type="entry name" value="CYTOSINE-SPECIFIC METHYLTRANSFERASE"/>
    <property type="match status" value="1"/>
</dbReference>
<evidence type="ECO:0000256" key="3">
    <source>
        <dbReference type="ARBA" id="ARBA00022603"/>
    </source>
</evidence>
<dbReference type="InterPro" id="IPR029063">
    <property type="entry name" value="SAM-dependent_MTases_sf"/>
</dbReference>
<feature type="compositionally biased region" description="Gly residues" evidence="10">
    <location>
        <begin position="524"/>
        <end position="546"/>
    </location>
</feature>
<dbReference type="InterPro" id="IPR050390">
    <property type="entry name" value="C5-Methyltransferase"/>
</dbReference>
<evidence type="ECO:0000313" key="13">
    <source>
        <dbReference type="Proteomes" id="UP000075714"/>
    </source>
</evidence>
<dbReference type="GO" id="GO:0003886">
    <property type="term" value="F:DNA (cytosine-5-)-methyltransferase activity"/>
    <property type="evidence" value="ECO:0007669"/>
    <property type="project" value="UniProtKB-EC"/>
</dbReference>
<gene>
    <name evidence="12" type="ORF">GPECTOR_77g36</name>
</gene>
<feature type="compositionally biased region" description="Acidic residues" evidence="10">
    <location>
        <begin position="583"/>
        <end position="594"/>
    </location>
</feature>
<dbReference type="OrthoDB" id="5376140at2759"/>
<evidence type="ECO:0000256" key="2">
    <source>
        <dbReference type="ARBA" id="ARBA00011975"/>
    </source>
</evidence>
<feature type="compositionally biased region" description="Low complexity" evidence="10">
    <location>
        <begin position="127"/>
        <end position="156"/>
    </location>
</feature>
<feature type="region of interest" description="Disordered" evidence="10">
    <location>
        <begin position="1"/>
        <end position="248"/>
    </location>
</feature>
<dbReference type="EC" id="2.1.1.37" evidence="2"/>
<feature type="compositionally biased region" description="Basic and acidic residues" evidence="10">
    <location>
        <begin position="2021"/>
        <end position="2033"/>
    </location>
</feature>
<dbReference type="EMBL" id="LSYV01000078">
    <property type="protein sequence ID" value="KXZ43940.1"/>
    <property type="molecule type" value="Genomic_DNA"/>
</dbReference>
<feature type="compositionally biased region" description="Low complexity" evidence="10">
    <location>
        <begin position="918"/>
        <end position="943"/>
    </location>
</feature>
<feature type="compositionally biased region" description="Basic residues" evidence="10">
    <location>
        <begin position="1297"/>
        <end position="1319"/>
    </location>
</feature>
<evidence type="ECO:0000256" key="1">
    <source>
        <dbReference type="ARBA" id="ARBA00004123"/>
    </source>
</evidence>
<evidence type="ECO:0000256" key="4">
    <source>
        <dbReference type="ARBA" id="ARBA00022679"/>
    </source>
</evidence>
<proteinExistence type="inferred from homology"/>
<accession>A0A150G3Q5</accession>
<comment type="similarity">
    <text evidence="9">Belongs to the class I-like SAM-binding methyltransferase superfamily. C5-methyltransferase family.</text>
</comment>
<evidence type="ECO:0000256" key="10">
    <source>
        <dbReference type="SAM" id="MobiDB-lite"/>
    </source>
</evidence>
<feature type="active site" evidence="9">
    <location>
        <position position="1681"/>
    </location>
</feature>
<dbReference type="Pfam" id="PF12047">
    <property type="entry name" value="DNMT1-RFD"/>
    <property type="match status" value="2"/>
</dbReference>
<comment type="caution">
    <text evidence="12">The sequence shown here is derived from an EMBL/GenBank/DDBJ whole genome shotgun (WGS) entry which is preliminary data.</text>
</comment>
<feature type="compositionally biased region" description="Acidic residues" evidence="10">
    <location>
        <begin position="1323"/>
        <end position="1342"/>
    </location>
</feature>
<evidence type="ECO:0000259" key="11">
    <source>
        <dbReference type="SMART" id="SM00439"/>
    </source>
</evidence>
<keyword evidence="6" id="KW-0677">Repeat</keyword>
<evidence type="ECO:0000313" key="12">
    <source>
        <dbReference type="EMBL" id="KXZ43940.1"/>
    </source>
</evidence>
<dbReference type="GO" id="GO:0003677">
    <property type="term" value="F:DNA binding"/>
    <property type="evidence" value="ECO:0007669"/>
    <property type="project" value="UniProtKB-KW"/>
</dbReference>
<sequence>MRATAAKGSRMKSKPADAPATAKGEDAKGTKRPAEDASAVSEPSEAQPAAPKGKAPKGGPGAGKAAAPGAGPASDDAAAPAKKAKLPKATKPGAASAEPSADATPAAGAATGEAEGGKKGKGRKVAGGKSAAGEDQTAAEGAGDAVAIAAAAGGKPTAKRGVKRAAAAAPDSAPSAEGDAGAAPAEGDGAAAAGNGGSGATRRDPGLVRKAAKKVASYKGAEADGEEDADNDEEMVDVESEAEADGEEEALRLTASGSAATPASGTVVRCLVNYSVTDGAGRPEPLDRLGATGGGLFVTGLVYPAGWLGGPGARVRGGKDGKDGQEGRPAGVRVTRLGPLTEWRVRYSPGREPQLVLLTAAAQYEAGRPAGSYKKVGEPLAEQLELAGVVHAALCPAAGGRHDATFDDVCYKLARTKSKLSSKLLGARGALRLNGRFLLEQLAVMSAEAQSAAATVTADKGKGAAAKGKGAAAAGAPGAAAACSYEEGPFARGLREAMNEETLPMALLGAGGGGGIRINADGGAGAGGQGSEGDGAAAAGGGGGSGEMDADMEMARRLQVRPEEIADDYPPPAEYKSAAGGGEGEEEEEEQEEWDELLLVPEDEVGIDIDDFDEVPEVLPTLNNFAFYNAEGLLTSLELVPMRAVIDGAGCAVFASGEIGEDPEEAEQGGNEAGGSGAGGSGSGAGGSGSGSAGGSGAQRYFLTQIKGWFLECGPDGVVINVRTQVAWYRLKRPSPQYARWHRVVQRAAAVGVKLLSWLEAEERPSRLSFADLVARLAALGPDDPAFISAKLEAVQRFVEVHGQVLLRVLANHWLAPVRECAFAKALRGRLADRRCRQLRAAATAAGTKKAGGRRGGGAAGGGKGDNDREAAVENPVKLRQQKKSGRPVAMPATATTMIHRIWSAYHNAPNAAVEAAGQGSTTEPEQEQGQGSEAAAAGGSSGGDAAAAAAVVAATPAADGGRKARLGPQEWKLEERGATDNSTGRTLYGAAVCGDMRLVPGSVIRFETLRSADGEGEDSEDVASGSDSEADVTAAQAPGADGADAAARAAVRRVEELTRGSFGLVQCIYSEKDGLGSPMVQIRRMVHGRSTMLDDVADPGELFLLDPTPPPAVPPSRGGAPPPAAAASAQGCVQTLRLGVDGKGAASDPAKWGVAVELLETVSLLRGEDHASRAANAKADLERSAANERRMAAGQRPVFAYRSVYCPRQAMFRTADPRSMRLGSFVEVPSAPPALAMLPDGSGFIRQGVTYRVGDFVYLRAAALDGDDSDTEPADSEGEEEEEEDGNEEGGAKAKGAARRRGPQRRGKSKAKGARAKKAKEEDEEEDDEQAEEEEEAELESEGTAGSDAEAAADGKPAKAKGRKRTTHKGSNAGLRAFAVAQLLAVESEPGRAGAGKDGSSAVPSLPKSVKVRRFYRPEDISEDLAYRSDYWELYAPATPATPSVAKGGGGAYGGGEGSARVPVGDVFGRCNVVVGRPRPSSPRVDTFQVVGTYDPRVSPPATGPPPASLELPAQPAAAATAAAVPAAKGRKSGGGSKTADATAAAAAAAAQQPVATAEAEEGEDDGAVSELFKLPSMDIFAGCGGLSEGFHQAGVADSRWAIEYDHEAAEAFRLNNPDAKVFCNNCNVLLQAAMLKAGAGADCVAHPTCSEAVERLDEWSRSNLPAPGEVGLMMGGPPCQGYSGMNRFNRGSWSQVQNSMVMGYVSWCDFYRPRYFLLENVRNFAAYNGGRVLRLVVRSLLAMGYQVRFGILNAGNFGVPQSRKRTFVWAAQPGEQLPDWPTPRHVFVSSQLGVRLAGADECAAAAGGAAASGAAAAGGGDAFFFAGGPPLPGAPLRTVTVRDAIYDLPPIDNESKAEVLPYTGPPVSAFQRSVRGAAGGEIRDHMVKQMNELNLERCRCIPVGQPGADWRVLQQIVATDPSRELYKGQPLVPWCLPNTAARHNGWRGLFGRLDPAGHFPTATTDPNPMGKVGQVFHPTQHRIVSVRECGRAQVGNAVPPPLACALGKQLLRALKERRARAAEEAEEELRAARARRQQQRQQKQQAAAVTAT</sequence>
<reference evidence="13" key="1">
    <citation type="journal article" date="2016" name="Nat. Commun.">
        <title>The Gonium pectorale genome demonstrates co-option of cell cycle regulation during the evolution of multicellularity.</title>
        <authorList>
            <person name="Hanschen E.R."/>
            <person name="Marriage T.N."/>
            <person name="Ferris P.J."/>
            <person name="Hamaji T."/>
            <person name="Toyoda A."/>
            <person name="Fujiyama A."/>
            <person name="Neme R."/>
            <person name="Noguchi H."/>
            <person name="Minakuchi Y."/>
            <person name="Suzuki M."/>
            <person name="Kawai-Toyooka H."/>
            <person name="Smith D.R."/>
            <person name="Sparks H."/>
            <person name="Anderson J."/>
            <person name="Bakaric R."/>
            <person name="Luria V."/>
            <person name="Karger A."/>
            <person name="Kirschner M.W."/>
            <person name="Durand P.M."/>
            <person name="Michod R.E."/>
            <person name="Nozaki H."/>
            <person name="Olson B.J."/>
        </authorList>
    </citation>
    <scope>NUCLEOTIDE SEQUENCE [LARGE SCALE GENOMIC DNA]</scope>
    <source>
        <strain evidence="13">NIES-2863</strain>
    </source>
</reference>
<feature type="compositionally biased region" description="Basic and acidic residues" evidence="10">
    <location>
        <begin position="23"/>
        <end position="35"/>
    </location>
</feature>
<dbReference type="GO" id="GO:0005634">
    <property type="term" value="C:nucleus"/>
    <property type="evidence" value="ECO:0007669"/>
    <property type="project" value="UniProtKB-SubCell"/>
</dbReference>
<feature type="compositionally biased region" description="Pro residues" evidence="10">
    <location>
        <begin position="1499"/>
        <end position="1509"/>
    </location>
</feature>
<dbReference type="PANTHER" id="PTHR10629:SF52">
    <property type="entry name" value="DNA (CYTOSINE-5)-METHYLTRANSFERASE 1"/>
    <property type="match status" value="1"/>
</dbReference>
<feature type="compositionally biased region" description="Basic residues" evidence="10">
    <location>
        <begin position="1359"/>
        <end position="1369"/>
    </location>
</feature>
<feature type="compositionally biased region" description="Acidic residues" evidence="10">
    <location>
        <begin position="223"/>
        <end position="248"/>
    </location>
</feature>
<dbReference type="Gene3D" id="3.40.50.150">
    <property type="entry name" value="Vaccinia Virus protein VP39"/>
    <property type="match status" value="1"/>
</dbReference>
<feature type="region of interest" description="Disordered" evidence="10">
    <location>
        <begin position="843"/>
        <end position="891"/>
    </location>
</feature>
<feature type="region of interest" description="Disordered" evidence="10">
    <location>
        <begin position="955"/>
        <end position="984"/>
    </location>
</feature>
<dbReference type="InterPro" id="IPR001525">
    <property type="entry name" value="C5_MeTfrase"/>
</dbReference>
<keyword evidence="4 9" id="KW-0808">Transferase</keyword>
<feature type="region of interest" description="Disordered" evidence="10">
    <location>
        <begin position="562"/>
        <end position="594"/>
    </location>
</feature>
<feature type="region of interest" description="Disordered" evidence="10">
    <location>
        <begin position="1010"/>
        <end position="1044"/>
    </location>
</feature>
<dbReference type="Pfam" id="PF00145">
    <property type="entry name" value="DNA_methylase"/>
    <property type="match status" value="2"/>
</dbReference>
<name>A0A150G3Q5_GONPE</name>
<protein>
    <recommendedName>
        <fullName evidence="2">DNA (cytosine-5-)-methyltransferase</fullName>
        <ecNumber evidence="2">2.1.1.37</ecNumber>
    </recommendedName>
</protein>
<keyword evidence="8" id="KW-0539">Nucleus</keyword>
<dbReference type="Proteomes" id="UP000075714">
    <property type="component" value="Unassembled WGS sequence"/>
</dbReference>
<dbReference type="PROSITE" id="PS51679">
    <property type="entry name" value="SAM_MT_C5"/>
    <property type="match status" value="1"/>
</dbReference>
<dbReference type="STRING" id="33097.A0A150G3Q5"/>
<dbReference type="InterPro" id="IPR001025">
    <property type="entry name" value="BAH_dom"/>
</dbReference>
<feature type="region of interest" description="Disordered" evidence="10">
    <location>
        <begin position="914"/>
        <end position="943"/>
    </location>
</feature>
<feature type="compositionally biased region" description="Gly residues" evidence="10">
    <location>
        <begin position="854"/>
        <end position="864"/>
    </location>
</feature>
<comment type="subcellular location">
    <subcellularLocation>
        <location evidence="1">Nucleus</location>
    </subcellularLocation>
</comment>
<feature type="compositionally biased region" description="Low complexity" evidence="10">
    <location>
        <begin position="89"/>
        <end position="113"/>
    </location>
</feature>
<feature type="domain" description="BAH" evidence="11">
    <location>
        <begin position="1250"/>
        <end position="1503"/>
    </location>
</feature>
<dbReference type="GO" id="GO:0032259">
    <property type="term" value="P:methylation"/>
    <property type="evidence" value="ECO:0007669"/>
    <property type="project" value="UniProtKB-KW"/>
</dbReference>
<feature type="region of interest" description="Disordered" evidence="10">
    <location>
        <begin position="1494"/>
        <end position="1516"/>
    </location>
</feature>
<evidence type="ECO:0000256" key="9">
    <source>
        <dbReference type="PROSITE-ProRule" id="PRU01016"/>
    </source>
</evidence>
<feature type="region of interest" description="Disordered" evidence="10">
    <location>
        <begin position="524"/>
        <end position="549"/>
    </location>
</feature>
<keyword evidence="3 9" id="KW-0489">Methyltransferase</keyword>
<feature type="compositionally biased region" description="Low complexity" evidence="10">
    <location>
        <begin position="63"/>
        <end position="81"/>
    </location>
</feature>
<dbReference type="SUPFAM" id="SSF53335">
    <property type="entry name" value="S-adenosyl-L-methionine-dependent methyltransferases"/>
    <property type="match status" value="1"/>
</dbReference>
<feature type="compositionally biased region" description="Low complexity" evidence="10">
    <location>
        <begin position="165"/>
        <end position="193"/>
    </location>
</feature>
<dbReference type="SMART" id="SM00439">
    <property type="entry name" value="BAH"/>
    <property type="match status" value="1"/>
</dbReference>
<evidence type="ECO:0000256" key="8">
    <source>
        <dbReference type="ARBA" id="ARBA00023242"/>
    </source>
</evidence>
<dbReference type="InterPro" id="IPR022702">
    <property type="entry name" value="Cytosine_MeTrfase1_RFD"/>
</dbReference>
<dbReference type="GO" id="GO:0003682">
    <property type="term" value="F:chromatin binding"/>
    <property type="evidence" value="ECO:0007669"/>
    <property type="project" value="InterPro"/>
</dbReference>
<organism evidence="12 13">
    <name type="scientific">Gonium pectorale</name>
    <name type="common">Green alga</name>
    <dbReference type="NCBI Taxonomy" id="33097"/>
    <lineage>
        <taxon>Eukaryota</taxon>
        <taxon>Viridiplantae</taxon>
        <taxon>Chlorophyta</taxon>
        <taxon>core chlorophytes</taxon>
        <taxon>Chlorophyceae</taxon>
        <taxon>CS clade</taxon>
        <taxon>Chlamydomonadales</taxon>
        <taxon>Volvocaceae</taxon>
        <taxon>Gonium</taxon>
    </lineage>
</organism>
<feature type="region of interest" description="Disordered" evidence="10">
    <location>
        <begin position="662"/>
        <end position="692"/>
    </location>
</feature>
<feature type="compositionally biased region" description="Low complexity" evidence="10">
    <location>
        <begin position="1035"/>
        <end position="1044"/>
    </location>
</feature>
<evidence type="ECO:0000256" key="6">
    <source>
        <dbReference type="ARBA" id="ARBA00022737"/>
    </source>
</evidence>
<evidence type="ECO:0000256" key="5">
    <source>
        <dbReference type="ARBA" id="ARBA00022691"/>
    </source>
</evidence>
<keyword evidence="7" id="KW-0238">DNA-binding</keyword>
<dbReference type="Gene3D" id="3.90.120.10">
    <property type="entry name" value="DNA Methylase, subunit A, domain 2"/>
    <property type="match status" value="1"/>
</dbReference>
<feature type="compositionally biased region" description="Acidic residues" evidence="10">
    <location>
        <begin position="1266"/>
        <end position="1289"/>
    </location>
</feature>
<feature type="compositionally biased region" description="Gly residues" evidence="10">
    <location>
        <begin position="671"/>
        <end position="692"/>
    </location>
</feature>
<feature type="region of interest" description="Disordered" evidence="10">
    <location>
        <begin position="2021"/>
        <end position="2054"/>
    </location>
</feature>
<evidence type="ECO:0000256" key="7">
    <source>
        <dbReference type="ARBA" id="ARBA00023125"/>
    </source>
</evidence>